<dbReference type="Gene3D" id="1.25.40.10">
    <property type="entry name" value="Tetratricopeptide repeat domain"/>
    <property type="match status" value="1"/>
</dbReference>
<dbReference type="Proteomes" id="UP000811255">
    <property type="component" value="Unassembled WGS sequence"/>
</dbReference>
<dbReference type="EMBL" id="JAHFVK010000002">
    <property type="protein sequence ID" value="MBT2135010.1"/>
    <property type="molecule type" value="Genomic_DNA"/>
</dbReference>
<dbReference type="InterPro" id="IPR024983">
    <property type="entry name" value="CHAT_dom"/>
</dbReference>
<proteinExistence type="predicted"/>
<name>A0ABS5W5I6_9SPHN</name>
<dbReference type="Pfam" id="PF12770">
    <property type="entry name" value="CHAT"/>
    <property type="match status" value="1"/>
</dbReference>
<evidence type="ECO:0000313" key="3">
    <source>
        <dbReference type="Proteomes" id="UP000811255"/>
    </source>
</evidence>
<keyword evidence="3" id="KW-1185">Reference proteome</keyword>
<reference evidence="2 3" key="1">
    <citation type="submission" date="2021-05" db="EMBL/GenBank/DDBJ databases">
        <title>Croceibacterium sp. LX-88 genome sequence.</title>
        <authorList>
            <person name="Luo X."/>
        </authorList>
    </citation>
    <scope>NUCLEOTIDE SEQUENCE [LARGE SCALE GENOMIC DNA]</scope>
    <source>
        <strain evidence="2 3">LX-88</strain>
    </source>
</reference>
<sequence length="967" mass="103020">MFDRKWALICSDVDRPVGAAFSWRAGGDASAWVGRGRDALIECGEATSASDIAAGAVVRRCREQGSNLEWNSYAVKSGDRVLVVEGVAAFDSALRLAMANLVKNRIVPGTLDIVTTGGSGSLAQARAGLGGQDLLIGQGYRRNNAGEYTEAEEFFRPGRIDDTSQEGAATIAAQRHETMVNRALQLSNLGRFDEATRLFGEARAMGLRDPIQPRLLRNFEAIDALNRGDLAAVAPILARPVPDVAQPATANDGAVLIDTPLSAGLNSGLAASLTDSVQQETRLTLAERAAIIDAQARQIGGTALRLRGENDAALAELTAARDDIMRIKGGRVLSAARLQAQILAEMSQVHEAAGRYGQAEGLLRDAVALTERRYPESASVNATKARLAAFLSRRGERAQSLALYRELVSDVTGKRSALVGLENQVRPFMRMLVEDVQTQPALVSELFLASQLVERPGAAQTLAQLSRQLSAGTDEASDLFRRANTVDRELTRVNLSIAQARAPDDMGQGEAAALLPELEDRRARLEQAQIELIEALGAYPEYRSISHIYVAADDLVALLKPDEAYLKLVRLGDEMFAVYLSPTRSTGWRVDASAGQVAGLVQKLRDSIALSINGVTATYPFDVDSSRQLYRALFGPVAADLGRVEHLIFEPDGALLQLPINLLVADQAGVDAYHARVAAGGDEFDFRGVNWLGRDKAISTALSPAGFRDARRAPSSRAAKAYLGLGQNEPIGPVTQAALTRGLPQFTDPGCALPVASWNRPIPSDELVAASEVFGAGQSTLLTRAAFNDTAIERRGDLNSFRILHFATHAVVTPPREGCPAQPALVTSFGDQGSDGLLQFGEVFDLNLDADLVILSACDTASTAGLEATREAGLENGGGQALDGLVRAFIGAGGRQVVASHWPAPEQYEATGRLFASFFRAPAGTSQGDALLAAQHLLMDDPATSHPFYWAGFALIGDGSRPLFSGS</sequence>
<comment type="caution">
    <text evidence="2">The sequence shown here is derived from an EMBL/GenBank/DDBJ whole genome shotgun (WGS) entry which is preliminary data.</text>
</comment>
<feature type="domain" description="CHAT" evidence="1">
    <location>
        <begin position="625"/>
        <end position="958"/>
    </location>
</feature>
<evidence type="ECO:0000259" key="1">
    <source>
        <dbReference type="Pfam" id="PF12770"/>
    </source>
</evidence>
<dbReference type="InterPro" id="IPR011990">
    <property type="entry name" value="TPR-like_helical_dom_sf"/>
</dbReference>
<protein>
    <submittedName>
        <fullName evidence="2">CHAT domain-containing protein</fullName>
    </submittedName>
</protein>
<dbReference type="SUPFAM" id="SSF48452">
    <property type="entry name" value="TPR-like"/>
    <property type="match status" value="1"/>
</dbReference>
<evidence type="ECO:0000313" key="2">
    <source>
        <dbReference type="EMBL" id="MBT2135010.1"/>
    </source>
</evidence>
<gene>
    <name evidence="2" type="ORF">KK137_11755</name>
</gene>
<accession>A0ABS5W5I6</accession>
<organism evidence="2 3">
    <name type="scientific">Croceibacterium selenioxidans</name>
    <dbReference type="NCBI Taxonomy" id="2838833"/>
    <lineage>
        <taxon>Bacteria</taxon>
        <taxon>Pseudomonadati</taxon>
        <taxon>Pseudomonadota</taxon>
        <taxon>Alphaproteobacteria</taxon>
        <taxon>Sphingomonadales</taxon>
        <taxon>Erythrobacteraceae</taxon>
        <taxon>Croceibacterium</taxon>
    </lineage>
</organism>